<dbReference type="SUPFAM" id="SSF102546">
    <property type="entry name" value="RbsD-like"/>
    <property type="match status" value="1"/>
</dbReference>
<evidence type="ECO:0000256" key="1">
    <source>
        <dbReference type="ARBA" id="ARBA00000223"/>
    </source>
</evidence>
<dbReference type="InterPro" id="IPR050443">
    <property type="entry name" value="RbsD/FucU_mutarotase"/>
</dbReference>
<dbReference type="GO" id="GO:0062193">
    <property type="term" value="F:D-ribose pyranase activity"/>
    <property type="evidence" value="ECO:0007669"/>
    <property type="project" value="UniProtKB-EC"/>
</dbReference>
<dbReference type="InterPro" id="IPR023750">
    <property type="entry name" value="RbsD-like_sf"/>
</dbReference>
<dbReference type="AlphaFoldDB" id="A0A1H3AGA0"/>
<dbReference type="EMBL" id="FNNA01000004">
    <property type="protein sequence ID" value="SDX28491.1"/>
    <property type="molecule type" value="Genomic_DNA"/>
</dbReference>
<dbReference type="OrthoDB" id="7947972at2"/>
<keyword evidence="2" id="KW-0413">Isomerase</keyword>
<comment type="catalytic activity">
    <reaction evidence="3">
        <text>alpha-L-fucose = beta-L-fucose</text>
        <dbReference type="Rhea" id="RHEA:25580"/>
        <dbReference type="ChEBI" id="CHEBI:42548"/>
        <dbReference type="ChEBI" id="CHEBI:42589"/>
        <dbReference type="EC" id="5.1.3.29"/>
    </reaction>
</comment>
<gene>
    <name evidence="4" type="ORF">SAMN05444276_10463</name>
</gene>
<dbReference type="STRING" id="1545044.SAMN05444276_10463"/>
<dbReference type="Pfam" id="PF05025">
    <property type="entry name" value="RbsD_FucU"/>
    <property type="match status" value="1"/>
</dbReference>
<dbReference type="InterPro" id="IPR007721">
    <property type="entry name" value="RbsD_FucU"/>
</dbReference>
<sequence length="144" mass="15088">MLKGIDPLLGPEVLRALAAMGHGDEIALVDANFPAESVARGTVTGTALRIEADALRVLSAVLSVLPLDAHEPDPVLTMQVVGDPAAIPEVLAAAAPQLAALGVTPAGLERFAFYDRARRGFAVIRTAETRPYGNFLLRKGVINP</sequence>
<accession>A0A1H3AGA0</accession>
<proteinExistence type="predicted"/>
<comment type="catalytic activity">
    <reaction evidence="1">
        <text>beta-D-ribopyranose = beta-D-ribofuranose</text>
        <dbReference type="Rhea" id="RHEA:25432"/>
        <dbReference type="ChEBI" id="CHEBI:27476"/>
        <dbReference type="ChEBI" id="CHEBI:47002"/>
        <dbReference type="EC" id="5.4.99.62"/>
    </reaction>
</comment>
<dbReference type="GO" id="GO:0042806">
    <property type="term" value="F:fucose binding"/>
    <property type="evidence" value="ECO:0007669"/>
    <property type="project" value="TreeGrafter"/>
</dbReference>
<evidence type="ECO:0000256" key="2">
    <source>
        <dbReference type="ARBA" id="ARBA00023235"/>
    </source>
</evidence>
<reference evidence="5" key="1">
    <citation type="submission" date="2016-10" db="EMBL/GenBank/DDBJ databases">
        <authorList>
            <person name="Varghese N."/>
            <person name="Submissions S."/>
        </authorList>
    </citation>
    <scope>NUCLEOTIDE SEQUENCE [LARGE SCALE GENOMIC DNA]</scope>
    <source>
        <strain evidence="5">DSM 29303</strain>
    </source>
</reference>
<dbReference type="GO" id="GO:0006004">
    <property type="term" value="P:fucose metabolic process"/>
    <property type="evidence" value="ECO:0007669"/>
    <property type="project" value="TreeGrafter"/>
</dbReference>
<evidence type="ECO:0000256" key="3">
    <source>
        <dbReference type="ARBA" id="ARBA00036324"/>
    </source>
</evidence>
<evidence type="ECO:0000313" key="5">
    <source>
        <dbReference type="Proteomes" id="UP000182944"/>
    </source>
</evidence>
<keyword evidence="5" id="KW-1185">Reference proteome</keyword>
<dbReference type="Proteomes" id="UP000182944">
    <property type="component" value="Unassembled WGS sequence"/>
</dbReference>
<dbReference type="RefSeq" id="WP_036734629.1">
    <property type="nucleotide sequence ID" value="NZ_FNNA01000004.1"/>
</dbReference>
<dbReference type="PANTHER" id="PTHR31690">
    <property type="entry name" value="FUCOSE MUTAROTASE"/>
    <property type="match status" value="1"/>
</dbReference>
<organism evidence="4 5">
    <name type="scientific">Paracoccus sanguinis</name>
    <dbReference type="NCBI Taxonomy" id="1545044"/>
    <lineage>
        <taxon>Bacteria</taxon>
        <taxon>Pseudomonadati</taxon>
        <taxon>Pseudomonadota</taxon>
        <taxon>Alphaproteobacteria</taxon>
        <taxon>Rhodobacterales</taxon>
        <taxon>Paracoccaceae</taxon>
        <taxon>Paracoccus</taxon>
    </lineage>
</organism>
<dbReference type="GO" id="GO:0036373">
    <property type="term" value="F:L-fucose mutarotase activity"/>
    <property type="evidence" value="ECO:0007669"/>
    <property type="project" value="UniProtKB-EC"/>
</dbReference>
<dbReference type="Gene3D" id="3.40.1650.10">
    <property type="entry name" value="RbsD-like domain"/>
    <property type="match status" value="1"/>
</dbReference>
<protein>
    <submittedName>
        <fullName evidence="4">L-fucose mutarotase</fullName>
    </submittedName>
</protein>
<name>A0A1H3AGA0_9RHOB</name>
<evidence type="ECO:0000313" key="4">
    <source>
        <dbReference type="EMBL" id="SDX28491.1"/>
    </source>
</evidence>
<dbReference type="PANTHER" id="PTHR31690:SF4">
    <property type="entry name" value="FUCOSE MUTAROTASE"/>
    <property type="match status" value="1"/>
</dbReference>